<gene>
    <name evidence="1" type="ORF">JZO70_19680</name>
</gene>
<dbReference type="EMBL" id="JAFREM010000033">
    <property type="protein sequence ID" value="MBO1308406.1"/>
    <property type="molecule type" value="Genomic_DNA"/>
</dbReference>
<accession>A0ABS3LFI8</accession>
<name>A0ABS3LFI8_9ENTE</name>
<keyword evidence="2" id="KW-1185">Reference proteome</keyword>
<dbReference type="Proteomes" id="UP000664601">
    <property type="component" value="Unassembled WGS sequence"/>
</dbReference>
<sequence length="125" mass="13920">MGNDFTVKPRIFVFLTNPGLEESIRFLLYGIEEEGIPYEVQVVEASDAVSAAYQSATTSSLITGVGCDGQKVVLHYKNLDPNEPYLVIDRYQTKPKEQLKAFGSNCARLVKGVPFKELSIMEVKE</sequence>
<evidence type="ECO:0000313" key="1">
    <source>
        <dbReference type="EMBL" id="MBO1308406.1"/>
    </source>
</evidence>
<dbReference type="Gene3D" id="3.40.50.10150">
    <property type="entry name" value="B12-dependent dehydatase associated subunit"/>
    <property type="match status" value="1"/>
</dbReference>
<comment type="caution">
    <text evidence="1">The sequence shown here is derived from an EMBL/GenBank/DDBJ whole genome shotgun (WGS) entry which is preliminary data.</text>
</comment>
<dbReference type="PIRSF" id="PIRSF011503">
    <property type="entry name" value="DdrB_PduH"/>
    <property type="match status" value="1"/>
</dbReference>
<dbReference type="InterPro" id="IPR010254">
    <property type="entry name" value="B12-dep_deHydtase_bsu"/>
</dbReference>
<organism evidence="1 2">
    <name type="scientific">Candidatus Enterococcus moelleringii</name>
    <dbReference type="NCBI Taxonomy" id="2815325"/>
    <lineage>
        <taxon>Bacteria</taxon>
        <taxon>Bacillati</taxon>
        <taxon>Bacillota</taxon>
        <taxon>Bacilli</taxon>
        <taxon>Lactobacillales</taxon>
        <taxon>Enterococcaceae</taxon>
        <taxon>Enterococcus</taxon>
    </lineage>
</organism>
<evidence type="ECO:0000313" key="2">
    <source>
        <dbReference type="Proteomes" id="UP000664601"/>
    </source>
</evidence>
<dbReference type="InterPro" id="IPR003208">
    <property type="entry name" value="Dehydtase/Dehydtase_re"/>
</dbReference>
<dbReference type="SUPFAM" id="SSF52968">
    <property type="entry name" value="B12-dependent dehydatase associated subunit"/>
    <property type="match status" value="1"/>
</dbReference>
<dbReference type="RefSeq" id="WP_207675401.1">
    <property type="nucleotide sequence ID" value="NZ_JAFREM010000033.1"/>
</dbReference>
<proteinExistence type="predicted"/>
<dbReference type="InterPro" id="IPR009192">
    <property type="entry name" value="Diol/glycerol_deHydtase_re_ssu"/>
</dbReference>
<protein>
    <submittedName>
        <fullName evidence="1">Glycerol dehydratase reactivase beta/small subunit family protein</fullName>
    </submittedName>
</protein>
<reference evidence="1 2" key="1">
    <citation type="submission" date="2021-03" db="EMBL/GenBank/DDBJ databases">
        <title>Enterococcal diversity collection.</title>
        <authorList>
            <person name="Gilmore M.S."/>
            <person name="Schwartzman J."/>
            <person name="Van Tyne D."/>
            <person name="Martin M."/>
            <person name="Earl A.M."/>
            <person name="Manson A.L."/>
            <person name="Straub T."/>
            <person name="Salamzade R."/>
            <person name="Saavedra J."/>
            <person name="Lebreton F."/>
            <person name="Prichula J."/>
            <person name="Schaufler K."/>
            <person name="Gaca A."/>
            <person name="Sgardioli B."/>
            <person name="Wagenaar J."/>
            <person name="Strong T."/>
        </authorList>
    </citation>
    <scope>NUCLEOTIDE SEQUENCE [LARGE SCALE GENOMIC DNA]</scope>
    <source>
        <strain evidence="1 2">669A</strain>
    </source>
</reference>
<dbReference type="Pfam" id="PF02288">
    <property type="entry name" value="Dehydratase_MU"/>
    <property type="match status" value="1"/>
</dbReference>